<proteinExistence type="predicted"/>
<dbReference type="Proteomes" id="UP001107558">
    <property type="component" value="Chromosome 3"/>
</dbReference>
<accession>A0A9J6BUF5</accession>
<keyword evidence="2" id="KW-1185">Reference proteome</keyword>
<gene>
    <name evidence="1" type="ORF">PVAND_003014</name>
</gene>
<dbReference type="AlphaFoldDB" id="A0A9J6BUF5"/>
<evidence type="ECO:0000313" key="2">
    <source>
        <dbReference type="Proteomes" id="UP001107558"/>
    </source>
</evidence>
<organism evidence="1 2">
    <name type="scientific">Polypedilum vanderplanki</name>
    <name type="common">Sleeping chironomid midge</name>
    <dbReference type="NCBI Taxonomy" id="319348"/>
    <lineage>
        <taxon>Eukaryota</taxon>
        <taxon>Metazoa</taxon>
        <taxon>Ecdysozoa</taxon>
        <taxon>Arthropoda</taxon>
        <taxon>Hexapoda</taxon>
        <taxon>Insecta</taxon>
        <taxon>Pterygota</taxon>
        <taxon>Neoptera</taxon>
        <taxon>Endopterygota</taxon>
        <taxon>Diptera</taxon>
        <taxon>Nematocera</taxon>
        <taxon>Chironomoidea</taxon>
        <taxon>Chironomidae</taxon>
        <taxon>Chironominae</taxon>
        <taxon>Polypedilum</taxon>
        <taxon>Polypedilum</taxon>
    </lineage>
</organism>
<reference evidence="1" key="1">
    <citation type="submission" date="2021-03" db="EMBL/GenBank/DDBJ databases">
        <title>Chromosome level genome of the anhydrobiotic midge Polypedilum vanderplanki.</title>
        <authorList>
            <person name="Yoshida Y."/>
            <person name="Kikawada T."/>
            <person name="Gusev O."/>
        </authorList>
    </citation>
    <scope>NUCLEOTIDE SEQUENCE</scope>
    <source>
        <strain evidence="1">NIAS01</strain>
        <tissue evidence="1">Whole body or cell culture</tissue>
    </source>
</reference>
<comment type="caution">
    <text evidence="1">The sequence shown here is derived from an EMBL/GenBank/DDBJ whole genome shotgun (WGS) entry which is preliminary data.</text>
</comment>
<protein>
    <submittedName>
        <fullName evidence="1">Uncharacterized protein</fullName>
    </submittedName>
</protein>
<evidence type="ECO:0000313" key="1">
    <source>
        <dbReference type="EMBL" id="KAG5672926.1"/>
    </source>
</evidence>
<name>A0A9J6BUF5_POLVA</name>
<sequence>MKTLTNILFFIAQVQSYKVLKPFSNTTNLPIIDVFRDVVRELYIRPNIPFDIVTFRKQQEWQEEILINIRQALKDVPLTFRKIKDFSQEELVFNQSAIIVGIGNDVKKFNLNVRLLNEYPKDLRFLIYTKKINDIKATQ</sequence>
<dbReference type="EMBL" id="JADBJN010000003">
    <property type="protein sequence ID" value="KAG5672926.1"/>
    <property type="molecule type" value="Genomic_DNA"/>
</dbReference>